<evidence type="ECO:0000313" key="3">
    <source>
        <dbReference type="Proteomes" id="UP000604825"/>
    </source>
</evidence>
<organism evidence="2 3">
    <name type="scientific">Miscanthus lutarioriparius</name>
    <dbReference type="NCBI Taxonomy" id="422564"/>
    <lineage>
        <taxon>Eukaryota</taxon>
        <taxon>Viridiplantae</taxon>
        <taxon>Streptophyta</taxon>
        <taxon>Embryophyta</taxon>
        <taxon>Tracheophyta</taxon>
        <taxon>Spermatophyta</taxon>
        <taxon>Magnoliopsida</taxon>
        <taxon>Liliopsida</taxon>
        <taxon>Poales</taxon>
        <taxon>Poaceae</taxon>
        <taxon>PACMAD clade</taxon>
        <taxon>Panicoideae</taxon>
        <taxon>Andropogonodae</taxon>
        <taxon>Andropogoneae</taxon>
        <taxon>Saccharinae</taxon>
        <taxon>Miscanthus</taxon>
    </lineage>
</organism>
<evidence type="ECO:0000313" key="2">
    <source>
        <dbReference type="EMBL" id="CAD6340514.1"/>
    </source>
</evidence>
<reference evidence="2" key="1">
    <citation type="submission" date="2020-10" db="EMBL/GenBank/DDBJ databases">
        <authorList>
            <person name="Han B."/>
            <person name="Lu T."/>
            <person name="Zhao Q."/>
            <person name="Huang X."/>
            <person name="Zhao Y."/>
        </authorList>
    </citation>
    <scope>NUCLEOTIDE SEQUENCE</scope>
</reference>
<dbReference type="InterPro" id="IPR011009">
    <property type="entry name" value="Kinase-like_dom_sf"/>
</dbReference>
<keyword evidence="3" id="KW-1185">Reference proteome</keyword>
<protein>
    <recommendedName>
        <fullName evidence="1">Protein kinase domain-containing protein</fullName>
    </recommendedName>
</protein>
<dbReference type="Pfam" id="PF00069">
    <property type="entry name" value="Pkinase"/>
    <property type="match status" value="1"/>
</dbReference>
<dbReference type="SUPFAM" id="SSF56112">
    <property type="entry name" value="Protein kinase-like (PK-like)"/>
    <property type="match status" value="1"/>
</dbReference>
<sequence length="107" mass="12067">MVGRGSLGTVYRAVQGDGRMVAVKRLRDANPCAHDEFHRYMDLIGRVRHPHLVPLSAFYYARQEKLLIYDYLPNGNLHDHLHGTVPSPSGDLVASQLQLQPLPLRDP</sequence>
<dbReference type="GO" id="GO:0005524">
    <property type="term" value="F:ATP binding"/>
    <property type="evidence" value="ECO:0007669"/>
    <property type="project" value="InterPro"/>
</dbReference>
<dbReference type="GO" id="GO:0004672">
    <property type="term" value="F:protein kinase activity"/>
    <property type="evidence" value="ECO:0007669"/>
    <property type="project" value="InterPro"/>
</dbReference>
<proteinExistence type="predicted"/>
<gene>
    <name evidence="2" type="ORF">NCGR_LOCUS64612</name>
</gene>
<dbReference type="AlphaFoldDB" id="A0A811SGW3"/>
<evidence type="ECO:0000259" key="1">
    <source>
        <dbReference type="PROSITE" id="PS50011"/>
    </source>
</evidence>
<dbReference type="Gene3D" id="1.10.510.10">
    <property type="entry name" value="Transferase(Phosphotransferase) domain 1"/>
    <property type="match status" value="1"/>
</dbReference>
<dbReference type="PANTHER" id="PTHR48007:SF4">
    <property type="entry name" value="LEUCINE-RICH REPEAT RECEPTOR-LIKE PROTEIN KINASE PXC1"/>
    <property type="match status" value="1"/>
</dbReference>
<dbReference type="InterPro" id="IPR000719">
    <property type="entry name" value="Prot_kinase_dom"/>
</dbReference>
<dbReference type="Proteomes" id="UP000604825">
    <property type="component" value="Unassembled WGS sequence"/>
</dbReference>
<comment type="caution">
    <text evidence="2">The sequence shown here is derived from an EMBL/GenBank/DDBJ whole genome shotgun (WGS) entry which is preliminary data.</text>
</comment>
<feature type="domain" description="Protein kinase" evidence="1">
    <location>
        <begin position="1"/>
        <end position="107"/>
    </location>
</feature>
<dbReference type="EMBL" id="CAJGYO010000019">
    <property type="protein sequence ID" value="CAD6340514.1"/>
    <property type="molecule type" value="Genomic_DNA"/>
</dbReference>
<dbReference type="OrthoDB" id="781280at2759"/>
<accession>A0A811SGW3</accession>
<name>A0A811SGW3_9POAL</name>
<dbReference type="PANTHER" id="PTHR48007">
    <property type="entry name" value="LEUCINE-RICH REPEAT RECEPTOR-LIKE PROTEIN KINASE PXC1"/>
    <property type="match status" value="1"/>
</dbReference>
<dbReference type="PROSITE" id="PS50011">
    <property type="entry name" value="PROTEIN_KINASE_DOM"/>
    <property type="match status" value="1"/>
</dbReference>
<dbReference type="InterPro" id="IPR046959">
    <property type="entry name" value="PRK1-6/SRF4-like"/>
</dbReference>